<dbReference type="SUPFAM" id="SSF46785">
    <property type="entry name" value="Winged helix' DNA-binding domain"/>
    <property type="match status" value="1"/>
</dbReference>
<feature type="domain" description="O-methyltransferase dimerisation" evidence="5">
    <location>
        <begin position="80"/>
        <end position="153"/>
    </location>
</feature>
<accession>A0A553HVL4</accession>
<gene>
    <name evidence="6" type="ORF">FHL15_007091</name>
</gene>
<dbReference type="InterPro" id="IPR029063">
    <property type="entry name" value="SAM-dependent_MTases_sf"/>
</dbReference>
<evidence type="ECO:0000256" key="1">
    <source>
        <dbReference type="ARBA" id="ARBA00022603"/>
    </source>
</evidence>
<dbReference type="InterPro" id="IPR001077">
    <property type="entry name" value="COMT_C"/>
</dbReference>
<name>A0A553HVL4_9PEZI</name>
<dbReference type="Gene3D" id="1.10.10.10">
    <property type="entry name" value="Winged helix-like DNA-binding domain superfamily/Winged helix DNA-binding domain"/>
    <property type="match status" value="1"/>
</dbReference>
<evidence type="ECO:0000259" key="5">
    <source>
        <dbReference type="Pfam" id="PF08100"/>
    </source>
</evidence>
<sequence length="425" mass="47074">MALEKSVSRLVCLAKTISTSVSKIEEALSAEGISSPSFNEDSLFKLPPTITIDRDAVLDATAELHDLLLEPLSLINTHGGHNNSICLQAIAEFNIADMVPPNGRTTFSEIAKQTSMSEDMTARILRHAMTMRIFHEPVPGFVAHTAASKALYQSANNVWLSVITKEMWPAATKMVEALVKWPNSQEANQTGYSLSKGSEETIYAITAKDADTAARWARGMAVMAQRPQLQLSHVINNYDWKSLGEAQVVDVGGAHGHVAIALAREFSNLSLVVQDMEKVIEKCTTPDDLRSRMSFMAHDFFTPEPIRGAEVYFFRLVFHNWSDKYCDMIIRGLVPALKPGARVIIQDMVMPEPGKIALWKEKELRATDLTVASVFNSKERTVADFKALFEEVDFSFVLGSVIQPEGSALGMLEFVWEGPKKHDTN</sequence>
<dbReference type="AlphaFoldDB" id="A0A553HVL4"/>
<reference evidence="7" key="1">
    <citation type="submission" date="2019-06" db="EMBL/GenBank/DDBJ databases">
        <title>Draft genome sequence of the griseofulvin-producing fungus Xylaria cubensis strain G536.</title>
        <authorList>
            <person name="Mead M.E."/>
            <person name="Raja H.A."/>
            <person name="Steenwyk J.L."/>
            <person name="Knowles S.L."/>
            <person name="Oberlies N.H."/>
            <person name="Rokas A."/>
        </authorList>
    </citation>
    <scope>NUCLEOTIDE SEQUENCE [LARGE SCALE GENOMIC DNA]</scope>
    <source>
        <strain evidence="7">G536</strain>
    </source>
</reference>
<evidence type="ECO:0000259" key="4">
    <source>
        <dbReference type="Pfam" id="PF00891"/>
    </source>
</evidence>
<comment type="caution">
    <text evidence="6">The sequence shown here is derived from an EMBL/GenBank/DDBJ whole genome shotgun (WGS) entry which is preliminary data.</text>
</comment>
<dbReference type="EMBL" id="VFLP01000040">
    <property type="protein sequence ID" value="TRX91994.1"/>
    <property type="molecule type" value="Genomic_DNA"/>
</dbReference>
<dbReference type="InterPro" id="IPR036390">
    <property type="entry name" value="WH_DNA-bd_sf"/>
</dbReference>
<dbReference type="PANTHER" id="PTHR43712:SF12">
    <property type="entry name" value="STERIGMATOCYSTIN 8-O-METHYLTRANSFERASE"/>
    <property type="match status" value="1"/>
</dbReference>
<keyword evidence="3" id="KW-0949">S-adenosyl-L-methionine</keyword>
<dbReference type="Pfam" id="PF00891">
    <property type="entry name" value="Methyltransf_2"/>
    <property type="match status" value="1"/>
</dbReference>
<organism evidence="6 7">
    <name type="scientific">Xylaria flabelliformis</name>
    <dbReference type="NCBI Taxonomy" id="2512241"/>
    <lineage>
        <taxon>Eukaryota</taxon>
        <taxon>Fungi</taxon>
        <taxon>Dikarya</taxon>
        <taxon>Ascomycota</taxon>
        <taxon>Pezizomycotina</taxon>
        <taxon>Sordariomycetes</taxon>
        <taxon>Xylariomycetidae</taxon>
        <taxon>Xylariales</taxon>
        <taxon>Xylariaceae</taxon>
        <taxon>Xylaria</taxon>
    </lineage>
</organism>
<dbReference type="Proteomes" id="UP000319160">
    <property type="component" value="Unassembled WGS sequence"/>
</dbReference>
<dbReference type="PANTHER" id="PTHR43712">
    <property type="entry name" value="PUTATIVE (AFU_ORTHOLOGUE AFUA_4G14580)-RELATED"/>
    <property type="match status" value="1"/>
</dbReference>
<proteinExistence type="predicted"/>
<keyword evidence="7" id="KW-1185">Reference proteome</keyword>
<dbReference type="GO" id="GO:0008171">
    <property type="term" value="F:O-methyltransferase activity"/>
    <property type="evidence" value="ECO:0007669"/>
    <property type="project" value="InterPro"/>
</dbReference>
<dbReference type="STRING" id="2512241.A0A553HVL4"/>
<evidence type="ECO:0000313" key="7">
    <source>
        <dbReference type="Proteomes" id="UP000319160"/>
    </source>
</evidence>
<dbReference type="PROSITE" id="PS51683">
    <property type="entry name" value="SAM_OMT_II"/>
    <property type="match status" value="1"/>
</dbReference>
<protein>
    <submittedName>
        <fullName evidence="6">Uncharacterized protein</fullName>
    </submittedName>
</protein>
<keyword evidence="2" id="KW-0808">Transferase</keyword>
<evidence type="ECO:0000313" key="6">
    <source>
        <dbReference type="EMBL" id="TRX91994.1"/>
    </source>
</evidence>
<dbReference type="Gene3D" id="3.40.50.150">
    <property type="entry name" value="Vaccinia Virus protein VP39"/>
    <property type="match status" value="1"/>
</dbReference>
<dbReference type="InterPro" id="IPR016461">
    <property type="entry name" value="COMT-like"/>
</dbReference>
<feature type="domain" description="O-methyltransferase C-terminal" evidence="4">
    <location>
        <begin position="186"/>
        <end position="394"/>
    </location>
</feature>
<dbReference type="GO" id="GO:0032259">
    <property type="term" value="P:methylation"/>
    <property type="evidence" value="ECO:0007669"/>
    <property type="project" value="UniProtKB-KW"/>
</dbReference>
<dbReference type="InterPro" id="IPR036388">
    <property type="entry name" value="WH-like_DNA-bd_sf"/>
</dbReference>
<dbReference type="SUPFAM" id="SSF53335">
    <property type="entry name" value="S-adenosyl-L-methionine-dependent methyltransferases"/>
    <property type="match status" value="1"/>
</dbReference>
<keyword evidence="1" id="KW-0489">Methyltransferase</keyword>
<dbReference type="OrthoDB" id="1606438at2759"/>
<dbReference type="InterPro" id="IPR012967">
    <property type="entry name" value="COMT_dimerisation"/>
</dbReference>
<dbReference type="Pfam" id="PF08100">
    <property type="entry name" value="Dimerisation"/>
    <property type="match status" value="1"/>
</dbReference>
<evidence type="ECO:0000256" key="3">
    <source>
        <dbReference type="ARBA" id="ARBA00022691"/>
    </source>
</evidence>
<evidence type="ECO:0000256" key="2">
    <source>
        <dbReference type="ARBA" id="ARBA00022679"/>
    </source>
</evidence>